<dbReference type="EMBL" id="OZ023707">
    <property type="protein sequence ID" value="CAK9877787.1"/>
    <property type="molecule type" value="Genomic_DNA"/>
</dbReference>
<dbReference type="SUPFAM" id="SSF52075">
    <property type="entry name" value="Outer arm dynein light chain 1"/>
    <property type="match status" value="1"/>
</dbReference>
<feature type="region of interest" description="Disordered" evidence="3">
    <location>
        <begin position="717"/>
        <end position="775"/>
    </location>
</feature>
<gene>
    <name evidence="4" type="ORF">CSSPJE1EN2_LOCUS19612</name>
</gene>
<keyword evidence="1" id="KW-0433">Leucine-rich repeat</keyword>
<dbReference type="InterPro" id="IPR025875">
    <property type="entry name" value="Leu-rich_rpt_4"/>
</dbReference>
<dbReference type="InterPro" id="IPR032675">
    <property type="entry name" value="LRR_dom_sf"/>
</dbReference>
<dbReference type="Proteomes" id="UP001497522">
    <property type="component" value="Chromosome 6"/>
</dbReference>
<keyword evidence="2" id="KW-0677">Repeat</keyword>
<dbReference type="PROSITE" id="PS51450">
    <property type="entry name" value="LRR"/>
    <property type="match status" value="2"/>
</dbReference>
<dbReference type="Pfam" id="PF13855">
    <property type="entry name" value="LRR_8"/>
    <property type="match status" value="1"/>
</dbReference>
<dbReference type="SMART" id="SM00365">
    <property type="entry name" value="LRR_SD22"/>
    <property type="match status" value="4"/>
</dbReference>
<sequence length="828" mass="90914">MERITCLQSIFTWKNKVKVSTADRIETIKFGVDESSNKVPRFEGGGFREEPSTTYLETRTHDSSVHELTMAPSISKWGKEGSACAWSDNEDLEAAELLTKMPDVISKFEGFHFPISQIVEEDRLESFPQCAAHVDVGVEVAYEGGDEDGDSAEDIVEVVGEDTAPGDIFVDESTRYYETQSNGAARFTSGDDRHFLGGEIFLDVGNDYVSDPGVYKCKDLEMASIAYFDPGSKSGHHSEDAPVMEMPNGCLLGAAVKSVWVRTSHSEMALRDAKDKILNVNFSEEGKKHRPWWKVFLFTHRNIHRRAPGVLSGVALNGRMGYGTEVDYCDGMPCPMFLPDQPDQDKTFVGDGNANGKASDINPEECVVDMDMSNFEAVAPPVPTSSLTMMTVMGRADRKLHVPEKPDLSRVEEWVSSTDFATVAVDEDIENDGQALREPGSPTASASTFFSKRVQSAPQLLTDGDGSVVHHNDASLGGDAERAAQIVRSVDPLSTVAYFSGVGLRMIPPLALYNSLKTLNLSVNHIVHIMPGSLPRSLHSLDLSHNRITTIEGLRELTRLRVLKMSHNRISRIGHGLAGCSSLRELHLAGNKISEIEGLHRLLKLSFLDLSFNKLTTTKAISQLAANYHSLQALNLLGNALHSNLGDEPLRKLVTVLAPHILYLNKQAVKAVSARDAAVDSVARAAMGTANHHHTPRGSKVTRGGLNVAPVAPTFQGKIRNGEKGSHPLHIVPSGHSRTSTVKETTRKQQQQQQHHHSQQQYYQQHSGNKEHPLHSLGIQLSTPAMESRLVEGDVNRMVLASGKGKKHMKSDGSLFENHRNRQVYVLV</sequence>
<organism evidence="4 5">
    <name type="scientific">Sphagnum jensenii</name>
    <dbReference type="NCBI Taxonomy" id="128206"/>
    <lineage>
        <taxon>Eukaryota</taxon>
        <taxon>Viridiplantae</taxon>
        <taxon>Streptophyta</taxon>
        <taxon>Embryophyta</taxon>
        <taxon>Bryophyta</taxon>
        <taxon>Sphagnophytina</taxon>
        <taxon>Sphagnopsida</taxon>
        <taxon>Sphagnales</taxon>
        <taxon>Sphagnaceae</taxon>
        <taxon>Sphagnum</taxon>
    </lineage>
</organism>
<accession>A0ABP1BP36</accession>
<dbReference type="PANTHER" id="PTHR15454">
    <property type="entry name" value="NISCHARIN RELATED"/>
    <property type="match status" value="1"/>
</dbReference>
<feature type="region of interest" description="Disordered" evidence="3">
    <location>
        <begin position="688"/>
        <end position="707"/>
    </location>
</feature>
<proteinExistence type="predicted"/>
<dbReference type="Pfam" id="PF12799">
    <property type="entry name" value="LRR_4"/>
    <property type="match status" value="1"/>
</dbReference>
<evidence type="ECO:0000256" key="3">
    <source>
        <dbReference type="SAM" id="MobiDB-lite"/>
    </source>
</evidence>
<protein>
    <submittedName>
        <fullName evidence="4">Uncharacterized protein</fullName>
    </submittedName>
</protein>
<reference evidence="4" key="1">
    <citation type="submission" date="2024-03" db="EMBL/GenBank/DDBJ databases">
        <authorList>
            <consortium name="ELIXIR-Norway"/>
            <consortium name="Elixir Norway"/>
        </authorList>
    </citation>
    <scope>NUCLEOTIDE SEQUENCE</scope>
</reference>
<feature type="compositionally biased region" description="Low complexity" evidence="3">
    <location>
        <begin position="749"/>
        <end position="767"/>
    </location>
</feature>
<dbReference type="PANTHER" id="PTHR15454:SF37">
    <property type="entry name" value="OUTER ARM DYNEIN LIGHT CHAIN 1 PROTEIN"/>
    <property type="match status" value="1"/>
</dbReference>
<evidence type="ECO:0000313" key="4">
    <source>
        <dbReference type="EMBL" id="CAK9877787.1"/>
    </source>
</evidence>
<evidence type="ECO:0000313" key="5">
    <source>
        <dbReference type="Proteomes" id="UP001497522"/>
    </source>
</evidence>
<evidence type="ECO:0000256" key="2">
    <source>
        <dbReference type="ARBA" id="ARBA00022737"/>
    </source>
</evidence>
<dbReference type="InterPro" id="IPR001611">
    <property type="entry name" value="Leu-rich_rpt"/>
</dbReference>
<name>A0ABP1BP36_9BRYO</name>
<keyword evidence="5" id="KW-1185">Reference proteome</keyword>
<evidence type="ECO:0000256" key="1">
    <source>
        <dbReference type="ARBA" id="ARBA00022614"/>
    </source>
</evidence>
<dbReference type="Gene3D" id="3.80.10.10">
    <property type="entry name" value="Ribonuclease Inhibitor"/>
    <property type="match status" value="1"/>
</dbReference>